<comment type="caution">
    <text evidence="1">The sequence shown here is derived from an EMBL/GenBank/DDBJ whole genome shotgun (WGS) entry which is preliminary data.</text>
</comment>
<reference evidence="2" key="1">
    <citation type="submission" date="2015-12" db="EMBL/GenBank/DDBJ databases">
        <authorList>
            <person name="Lodha T.D."/>
            <person name="Chintalapati S."/>
            <person name="Chintalapati V.R."/>
            <person name="Sravanthi T."/>
        </authorList>
    </citation>
    <scope>NUCLEOTIDE SEQUENCE [LARGE SCALE GENOMIC DNA]</scope>
    <source>
        <strain evidence="2">JC133</strain>
    </source>
</reference>
<dbReference type="OrthoDB" id="9918182at2"/>
<dbReference type="PROSITE" id="PS51257">
    <property type="entry name" value="PROKAR_LIPOPROTEIN"/>
    <property type="match status" value="1"/>
</dbReference>
<proteinExistence type="predicted"/>
<keyword evidence="2" id="KW-1185">Reference proteome</keyword>
<gene>
    <name evidence="1" type="ORF">AU468_12270</name>
</gene>
<accession>A0A2S4JGX4</accession>
<dbReference type="EMBL" id="LPWH01000117">
    <property type="protein sequence ID" value="POQ98808.1"/>
    <property type="molecule type" value="Genomic_DNA"/>
</dbReference>
<name>A0A2S4JGX4_9SPIO</name>
<organism evidence="1 2">
    <name type="scientific">Alkalispirochaeta sphaeroplastigenens</name>
    <dbReference type="NCBI Taxonomy" id="1187066"/>
    <lineage>
        <taxon>Bacteria</taxon>
        <taxon>Pseudomonadati</taxon>
        <taxon>Spirochaetota</taxon>
        <taxon>Spirochaetia</taxon>
        <taxon>Spirochaetales</taxon>
        <taxon>Spirochaetaceae</taxon>
        <taxon>Alkalispirochaeta</taxon>
    </lineage>
</organism>
<dbReference type="RefSeq" id="WP_103680973.1">
    <property type="nucleotide sequence ID" value="NZ_LPWH01000117.1"/>
</dbReference>
<protein>
    <submittedName>
        <fullName evidence="1">Uncharacterized protein</fullName>
    </submittedName>
</protein>
<dbReference type="Proteomes" id="UP000237350">
    <property type="component" value="Unassembled WGS sequence"/>
</dbReference>
<evidence type="ECO:0000313" key="1">
    <source>
        <dbReference type="EMBL" id="POQ98808.1"/>
    </source>
</evidence>
<dbReference type="AlphaFoldDB" id="A0A2S4JGX4"/>
<sequence>MGMIPKKGSCCRVLAVVLVVFLGSSCQMLGIANPFSSGADSFNRAKQALERGEHDAALMNAASAINRDDKHWPSYKFIVENYEDSLAKVEARLAELGQEEQTTEVLQEKVKILRNMYWFVHYVSRMPGDRPDSRVIERGKESVTVALTDYETPLAEAREQGYAIAFGQASGLIEAGEYDEAIEALQAITRSFVQGAEERQAAEIAIAGFLVESAAPLVGALSMANLEGATRIMAAAARFEKTEEVEALTAELNSKAQDVIFAEADRLARRGNVAALEEALGVAVKARDYVDDNDQVNPRIYPYAQRLADLYHGEARAAVRAFNGTRDSKWEAENIFLRYVAFVGGWPAVTGHEEAIENFAEFIESSRTVVHVVLEPDHAASHDRVTGAMESALESQRGKVLWMFTDQGRELAEQRQRHFRGTGRWWNNNQDKAASLIYPDSSNTFHRNVRQLTTESSLDDARGFNIDFLVKITADASVGNVRPVERRESKEISAYQKLDGSVHLDPGNSKVDGWHAARTLAQNVGGMDTFNQQLREDHGVSDFWRNAAVMHTYQALSAPVTVTYNLEVIRVSDGRSVYTTRATHRDEAKGNEVLVGVSSDISVIESKVGEQVRQAPSSFTPNTASAVRAGFSQLNFAPAANAIGRN</sequence>
<evidence type="ECO:0000313" key="2">
    <source>
        <dbReference type="Proteomes" id="UP000237350"/>
    </source>
</evidence>